<comment type="caution">
    <text evidence="7">The sequence shown here is derived from an EMBL/GenBank/DDBJ whole genome shotgun (WGS) entry which is preliminary data.</text>
</comment>
<dbReference type="AlphaFoldDB" id="A0AB34L522"/>
<feature type="transmembrane region" description="Helical" evidence="6">
    <location>
        <begin position="162"/>
        <end position="182"/>
    </location>
</feature>
<evidence type="ECO:0000256" key="5">
    <source>
        <dbReference type="ARBA" id="ARBA00023136"/>
    </source>
</evidence>
<evidence type="ECO:0008006" key="9">
    <source>
        <dbReference type="Google" id="ProtNLM"/>
    </source>
</evidence>
<proteinExistence type="predicted"/>
<dbReference type="GO" id="GO:0016020">
    <property type="term" value="C:membrane"/>
    <property type="evidence" value="ECO:0007669"/>
    <property type="project" value="UniProtKB-SubCell"/>
</dbReference>
<keyword evidence="2" id="KW-0813">Transport</keyword>
<dbReference type="PROSITE" id="PS00218">
    <property type="entry name" value="AMINO_ACID_PERMEASE_1"/>
    <property type="match status" value="1"/>
</dbReference>
<dbReference type="GO" id="GO:0006865">
    <property type="term" value="P:amino acid transport"/>
    <property type="evidence" value="ECO:0007669"/>
    <property type="project" value="InterPro"/>
</dbReference>
<feature type="transmembrane region" description="Helical" evidence="6">
    <location>
        <begin position="401"/>
        <end position="422"/>
    </location>
</feature>
<feature type="transmembrane region" description="Helical" evidence="6">
    <location>
        <begin position="478"/>
        <end position="497"/>
    </location>
</feature>
<reference evidence="7 8" key="1">
    <citation type="journal article" date="2020" name="Microbiol. Resour. Announc.">
        <title>Draft Genome Sequence of a Cladosporium Species Isolated from the Mesophotic Ascidian Didemnum maculosum.</title>
        <authorList>
            <person name="Gioti A."/>
            <person name="Siaperas R."/>
            <person name="Nikolaivits E."/>
            <person name="Le Goff G."/>
            <person name="Ouazzani J."/>
            <person name="Kotoulas G."/>
            <person name="Topakas E."/>
        </authorList>
    </citation>
    <scope>NUCLEOTIDE SEQUENCE [LARGE SCALE GENOMIC DNA]</scope>
    <source>
        <strain evidence="7 8">TM138-S3</strain>
    </source>
</reference>
<keyword evidence="4 6" id="KW-1133">Transmembrane helix</keyword>
<dbReference type="RefSeq" id="XP_069233496.1">
    <property type="nucleotide sequence ID" value="XM_069369442.1"/>
</dbReference>
<organism evidence="7 8">
    <name type="scientific">Cladosporium halotolerans</name>
    <dbReference type="NCBI Taxonomy" id="1052096"/>
    <lineage>
        <taxon>Eukaryota</taxon>
        <taxon>Fungi</taxon>
        <taxon>Dikarya</taxon>
        <taxon>Ascomycota</taxon>
        <taxon>Pezizomycotina</taxon>
        <taxon>Dothideomycetes</taxon>
        <taxon>Dothideomycetidae</taxon>
        <taxon>Cladosporiales</taxon>
        <taxon>Cladosporiaceae</taxon>
        <taxon>Cladosporium</taxon>
    </lineage>
</organism>
<evidence type="ECO:0000256" key="2">
    <source>
        <dbReference type="ARBA" id="ARBA00022448"/>
    </source>
</evidence>
<feature type="transmembrane region" description="Helical" evidence="6">
    <location>
        <begin position="272"/>
        <end position="297"/>
    </location>
</feature>
<feature type="transmembrane region" description="Helical" evidence="6">
    <location>
        <begin position="231"/>
        <end position="251"/>
    </location>
</feature>
<evidence type="ECO:0000256" key="4">
    <source>
        <dbReference type="ARBA" id="ARBA00022989"/>
    </source>
</evidence>
<evidence type="ECO:0000313" key="8">
    <source>
        <dbReference type="Proteomes" id="UP000803884"/>
    </source>
</evidence>
<feature type="transmembrane region" description="Helical" evidence="6">
    <location>
        <begin position="37"/>
        <end position="62"/>
    </location>
</feature>
<feature type="transmembrane region" description="Helical" evidence="6">
    <location>
        <begin position="74"/>
        <end position="100"/>
    </location>
</feature>
<evidence type="ECO:0000256" key="6">
    <source>
        <dbReference type="SAM" id="Phobius"/>
    </source>
</evidence>
<dbReference type="GO" id="GO:0022857">
    <property type="term" value="F:transmembrane transporter activity"/>
    <property type="evidence" value="ECO:0007669"/>
    <property type="project" value="InterPro"/>
</dbReference>
<dbReference type="Gene3D" id="1.20.1740.10">
    <property type="entry name" value="Amino acid/polyamine transporter I"/>
    <property type="match status" value="1"/>
</dbReference>
<keyword evidence="8" id="KW-1185">Reference proteome</keyword>
<dbReference type="PANTHER" id="PTHR45649">
    <property type="entry name" value="AMINO-ACID PERMEASE BAT1"/>
    <property type="match status" value="1"/>
</dbReference>
<dbReference type="EMBL" id="JAAQHG020000002">
    <property type="protein sequence ID" value="KAL1590391.1"/>
    <property type="molecule type" value="Genomic_DNA"/>
</dbReference>
<sequence>MEDDHDYELQKPVAGHNLDEDAALNELGYKSELTRSFGLLGMIGFSFSVVTSWTALSSVLIIGVESGGPPVMVWSWIGVCLFTLCVAYSMAEMCSAYPVAGGQYSWVAVMAPRPIARGFSYIAGWFMLIGILAMGATNNFIVANFILGLANLCNPSYVIERWHTALVAYCVGIAALGFNTLLPKLLDKVSKGIFIFNISSFVIVIVTILAVNDHKQPASFVFSDFVNLSGFNPSYTAVLGLLQSAFGMCCYDAPAHMTEELKNARKEAPRAIVLAVYVGAFTGFIALIALCFCMGDIEATSSTATGVPVIEIIFNSTGSVAGATCLCALITVIVSGASNSLTAEGGRAVYAFARDRGLPFSDFFGKVEPKRKIPVNALCLTVFVQLALDSIYFGTVTGFETVISIATEGFYISYALVLLARLTSLATRNPPPAARAIGGAYSLGRWSVPLNVLGLVYLVFIAITCNFPTVSPVTPENMNYTSAAVGIIMAIAAVTWVTTGRKQFRGPESGGVVIGEEVVGVQSVEVGGGVGGRGDGKGEK</sequence>
<protein>
    <recommendedName>
        <fullName evidence="9">GABA permease</fullName>
    </recommendedName>
</protein>
<keyword evidence="5 6" id="KW-0472">Membrane</keyword>
<accession>A0AB34L522</accession>
<feature type="transmembrane region" description="Helical" evidence="6">
    <location>
        <begin position="121"/>
        <end position="150"/>
    </location>
</feature>
<name>A0AB34L522_9PEZI</name>
<dbReference type="PIRSF" id="PIRSF006060">
    <property type="entry name" value="AA_transporter"/>
    <property type="match status" value="1"/>
</dbReference>
<dbReference type="Proteomes" id="UP000803884">
    <property type="component" value="Unassembled WGS sequence"/>
</dbReference>
<keyword evidence="3 6" id="KW-0812">Transmembrane</keyword>
<feature type="transmembrane region" description="Helical" evidence="6">
    <location>
        <begin position="317"/>
        <end position="337"/>
    </location>
</feature>
<evidence type="ECO:0000256" key="3">
    <source>
        <dbReference type="ARBA" id="ARBA00022692"/>
    </source>
</evidence>
<dbReference type="GeneID" id="96002280"/>
<feature type="transmembrane region" description="Helical" evidence="6">
    <location>
        <begin position="194"/>
        <end position="211"/>
    </location>
</feature>
<evidence type="ECO:0000313" key="7">
    <source>
        <dbReference type="EMBL" id="KAL1590391.1"/>
    </source>
</evidence>
<dbReference type="InterPro" id="IPR002293">
    <property type="entry name" value="AA/rel_permease1"/>
</dbReference>
<dbReference type="InterPro" id="IPR004840">
    <property type="entry name" value="Amino_acid_permease_CS"/>
</dbReference>
<gene>
    <name evidence="7" type="ORF">WHR41_00836</name>
</gene>
<dbReference type="Pfam" id="PF13520">
    <property type="entry name" value="AA_permease_2"/>
    <property type="match status" value="1"/>
</dbReference>
<evidence type="ECO:0000256" key="1">
    <source>
        <dbReference type="ARBA" id="ARBA00004141"/>
    </source>
</evidence>
<dbReference type="PANTHER" id="PTHR45649:SF8">
    <property type="entry name" value="PERMEASE, PUTATIVE-RELATED"/>
    <property type="match status" value="1"/>
</dbReference>
<comment type="subcellular location">
    <subcellularLocation>
        <location evidence="1">Membrane</location>
        <topology evidence="1">Multi-pass membrane protein</topology>
    </subcellularLocation>
</comment>
<feature type="transmembrane region" description="Helical" evidence="6">
    <location>
        <begin position="443"/>
        <end position="463"/>
    </location>
</feature>